<keyword evidence="1" id="KW-1133">Transmembrane helix</keyword>
<dbReference type="EMBL" id="JARKHS020007843">
    <property type="protein sequence ID" value="KAK8781250.1"/>
    <property type="molecule type" value="Genomic_DNA"/>
</dbReference>
<keyword evidence="1" id="KW-0812">Transmembrane</keyword>
<sequence length="119" mass="12803">MGALGGAAMGALAIWSLRLAPQSQSSNTFLHIALTYATFCLLEVMGTSGVDGVVAFTLVTTSHRLVACTELEGLLHKYWSAIYDVSGFLALFMSSLYAGELLFIFARRSILSQARQLPP</sequence>
<dbReference type="AlphaFoldDB" id="A0AAQ4F272"/>
<keyword evidence="1" id="KW-0472">Membrane</keyword>
<proteinExistence type="predicted"/>
<protein>
    <submittedName>
        <fullName evidence="2">Uncharacterized protein</fullName>
    </submittedName>
</protein>
<organism evidence="2 3">
    <name type="scientific">Amblyomma americanum</name>
    <name type="common">Lone star tick</name>
    <dbReference type="NCBI Taxonomy" id="6943"/>
    <lineage>
        <taxon>Eukaryota</taxon>
        <taxon>Metazoa</taxon>
        <taxon>Ecdysozoa</taxon>
        <taxon>Arthropoda</taxon>
        <taxon>Chelicerata</taxon>
        <taxon>Arachnida</taxon>
        <taxon>Acari</taxon>
        <taxon>Parasitiformes</taxon>
        <taxon>Ixodida</taxon>
        <taxon>Ixodoidea</taxon>
        <taxon>Ixodidae</taxon>
        <taxon>Amblyomminae</taxon>
        <taxon>Amblyomma</taxon>
    </lineage>
</organism>
<evidence type="ECO:0000313" key="3">
    <source>
        <dbReference type="Proteomes" id="UP001321473"/>
    </source>
</evidence>
<evidence type="ECO:0000256" key="1">
    <source>
        <dbReference type="SAM" id="Phobius"/>
    </source>
</evidence>
<feature type="transmembrane region" description="Helical" evidence="1">
    <location>
        <begin position="85"/>
        <end position="106"/>
    </location>
</feature>
<gene>
    <name evidence="2" type="ORF">V5799_017409</name>
</gene>
<keyword evidence="3" id="KW-1185">Reference proteome</keyword>
<evidence type="ECO:0000313" key="2">
    <source>
        <dbReference type="EMBL" id="KAK8781250.1"/>
    </source>
</evidence>
<reference evidence="2 3" key="1">
    <citation type="journal article" date="2023" name="Arcadia Sci">
        <title>De novo assembly of a long-read Amblyomma americanum tick genome.</title>
        <authorList>
            <person name="Chou S."/>
            <person name="Poskanzer K.E."/>
            <person name="Rollins M."/>
            <person name="Thuy-Boun P.S."/>
        </authorList>
    </citation>
    <scope>NUCLEOTIDE SEQUENCE [LARGE SCALE GENOMIC DNA]</scope>
    <source>
        <strain evidence="2">F_SG_1</strain>
        <tissue evidence="2">Salivary glands</tissue>
    </source>
</reference>
<dbReference type="Proteomes" id="UP001321473">
    <property type="component" value="Unassembled WGS sequence"/>
</dbReference>
<name>A0AAQ4F272_AMBAM</name>
<comment type="caution">
    <text evidence="2">The sequence shown here is derived from an EMBL/GenBank/DDBJ whole genome shotgun (WGS) entry which is preliminary data.</text>
</comment>
<accession>A0AAQ4F272</accession>